<evidence type="ECO:0000313" key="1">
    <source>
        <dbReference type="EMBL" id="SSC68211.1"/>
    </source>
</evidence>
<dbReference type="Proteomes" id="UP000254764">
    <property type="component" value="Unassembled WGS sequence"/>
</dbReference>
<dbReference type="AlphaFoldDB" id="A0A376AK75"/>
<gene>
    <name evidence="1" type="ORF">RHIZ70_3919</name>
</gene>
<proteinExistence type="predicted"/>
<organism evidence="1 2">
    <name type="scientific">Ciceribacter selenitireducens ATCC BAA-1503</name>
    <dbReference type="NCBI Taxonomy" id="1336235"/>
    <lineage>
        <taxon>Bacteria</taxon>
        <taxon>Pseudomonadati</taxon>
        <taxon>Pseudomonadota</taxon>
        <taxon>Alphaproteobacteria</taxon>
        <taxon>Hyphomicrobiales</taxon>
        <taxon>Rhizobiaceae</taxon>
        <taxon>Ciceribacter</taxon>
    </lineage>
</organism>
<evidence type="ECO:0000313" key="2">
    <source>
        <dbReference type="Proteomes" id="UP000254764"/>
    </source>
</evidence>
<accession>A0A376AK75</accession>
<reference evidence="2" key="1">
    <citation type="submission" date="2018-07" db="EMBL/GenBank/DDBJ databases">
        <authorList>
            <person name="Peiro R."/>
            <person name="Begona"/>
            <person name="Cbmso G."/>
            <person name="Lopez M."/>
            <person name="Gonzalez S."/>
        </authorList>
    </citation>
    <scope>NUCLEOTIDE SEQUENCE [LARGE SCALE GENOMIC DNA]</scope>
</reference>
<dbReference type="EMBL" id="UEYP01000006">
    <property type="protein sequence ID" value="SSC68211.1"/>
    <property type="molecule type" value="Genomic_DNA"/>
</dbReference>
<sequence length="46" mass="4863">MTLTFRFGLTYLAFPARSAGKACGCGKKEEDGQWFSTSVVAGSGDN</sequence>
<protein>
    <submittedName>
        <fullName evidence="1">Uncharacterized protein</fullName>
    </submittedName>
</protein>
<name>A0A376AK75_9HYPH</name>
<keyword evidence="2" id="KW-1185">Reference proteome</keyword>